<dbReference type="InterPro" id="IPR007875">
    <property type="entry name" value="Sprouty"/>
</dbReference>
<evidence type="ECO:0000259" key="3">
    <source>
        <dbReference type="PROSITE" id="PS50229"/>
    </source>
</evidence>
<accession>A0A915AE38</accession>
<dbReference type="AlphaFoldDB" id="A0A915AE38"/>
<dbReference type="GO" id="GO:0016020">
    <property type="term" value="C:membrane"/>
    <property type="evidence" value="ECO:0007669"/>
    <property type="project" value="InterPro"/>
</dbReference>
<feature type="transmembrane region" description="Helical" evidence="2">
    <location>
        <begin position="612"/>
        <end position="631"/>
    </location>
</feature>
<organism evidence="4 5">
    <name type="scientific">Parascaris univalens</name>
    <name type="common">Nematode worm</name>
    <dbReference type="NCBI Taxonomy" id="6257"/>
    <lineage>
        <taxon>Eukaryota</taxon>
        <taxon>Metazoa</taxon>
        <taxon>Ecdysozoa</taxon>
        <taxon>Nematoda</taxon>
        <taxon>Chromadorea</taxon>
        <taxon>Rhabditida</taxon>
        <taxon>Spirurina</taxon>
        <taxon>Ascaridomorpha</taxon>
        <taxon>Ascaridoidea</taxon>
        <taxon>Ascarididae</taxon>
        <taxon>Parascaris</taxon>
    </lineage>
</organism>
<protein>
    <submittedName>
        <fullName evidence="5">WH1 domain-containing protein</fullName>
    </submittedName>
</protein>
<dbReference type="Gene3D" id="2.30.29.30">
    <property type="entry name" value="Pleckstrin-homology domain (PH domain)/Phosphotyrosine-binding domain (PTB)"/>
    <property type="match status" value="1"/>
</dbReference>
<feature type="compositionally biased region" description="Polar residues" evidence="1">
    <location>
        <begin position="21"/>
        <end position="31"/>
    </location>
</feature>
<feature type="domain" description="WH1" evidence="3">
    <location>
        <begin position="86"/>
        <end position="234"/>
    </location>
</feature>
<dbReference type="InterPro" id="IPR011993">
    <property type="entry name" value="PH-like_dom_sf"/>
</dbReference>
<dbReference type="PROSITE" id="PS51227">
    <property type="entry name" value="SPR"/>
    <property type="match status" value="1"/>
</dbReference>
<keyword evidence="2" id="KW-1133">Transmembrane helix</keyword>
<reference evidence="5" key="1">
    <citation type="submission" date="2022-11" db="UniProtKB">
        <authorList>
            <consortium name="WormBaseParasite"/>
        </authorList>
    </citation>
    <scope>IDENTIFICATION</scope>
</reference>
<dbReference type="GO" id="GO:0043409">
    <property type="term" value="P:negative regulation of MAPK cascade"/>
    <property type="evidence" value="ECO:0007669"/>
    <property type="project" value="TreeGrafter"/>
</dbReference>
<feature type="compositionally biased region" description="Basic and acidic residues" evidence="1">
    <location>
        <begin position="370"/>
        <end position="379"/>
    </location>
</feature>
<feature type="compositionally biased region" description="Basic and acidic residues" evidence="1">
    <location>
        <begin position="424"/>
        <end position="437"/>
    </location>
</feature>
<feature type="region of interest" description="Disordered" evidence="1">
    <location>
        <begin position="20"/>
        <end position="40"/>
    </location>
</feature>
<keyword evidence="4" id="KW-1185">Reference proteome</keyword>
<dbReference type="Pfam" id="PF05210">
    <property type="entry name" value="Sprouty"/>
    <property type="match status" value="1"/>
</dbReference>
<dbReference type="PANTHER" id="PTHR11202:SF3">
    <property type="entry name" value="SPROUTY-RELATED PROTEIN WITH EVH-1 DOMAIN, ISOFORM C"/>
    <property type="match status" value="1"/>
</dbReference>
<dbReference type="WBParaSite" id="PgR006_g126_t01">
    <property type="protein sequence ID" value="PgR006_g126_t01"/>
    <property type="gene ID" value="PgR006_g126"/>
</dbReference>
<evidence type="ECO:0000256" key="2">
    <source>
        <dbReference type="SAM" id="Phobius"/>
    </source>
</evidence>
<dbReference type="SUPFAM" id="SSF50729">
    <property type="entry name" value="PH domain-like"/>
    <property type="match status" value="1"/>
</dbReference>
<feature type="region of interest" description="Disordered" evidence="1">
    <location>
        <begin position="422"/>
        <end position="444"/>
    </location>
</feature>
<feature type="region of interest" description="Disordered" evidence="1">
    <location>
        <begin position="259"/>
        <end position="307"/>
    </location>
</feature>
<feature type="region of interest" description="Disordered" evidence="1">
    <location>
        <begin position="361"/>
        <end position="395"/>
    </location>
</feature>
<keyword evidence="2" id="KW-0472">Membrane</keyword>
<feature type="compositionally biased region" description="Low complexity" evidence="1">
    <location>
        <begin position="266"/>
        <end position="279"/>
    </location>
</feature>
<name>A0A915AE38_PARUN</name>
<dbReference type="SMART" id="SM00461">
    <property type="entry name" value="WH1"/>
    <property type="match status" value="1"/>
</dbReference>
<dbReference type="PROSITE" id="PS50229">
    <property type="entry name" value="WH1"/>
    <property type="match status" value="1"/>
</dbReference>
<proteinExistence type="predicted"/>
<dbReference type="GO" id="GO:0019901">
    <property type="term" value="F:protein kinase binding"/>
    <property type="evidence" value="ECO:0007669"/>
    <property type="project" value="TreeGrafter"/>
</dbReference>
<keyword evidence="2" id="KW-0812">Transmembrane</keyword>
<dbReference type="CDD" id="cd10574">
    <property type="entry name" value="EVH1_SPRED-like"/>
    <property type="match status" value="1"/>
</dbReference>
<sequence>HLSVFPFVDMSDVEEKIDALEQSSSASTNIPSEDEERDDQVLAESVDKYSAIDERRSSMNARLTSQRPQLYSENNCGAVGAQKQRTNHLTVECLVSVRAQVLTWDDALGGWLPVDDGALCGVSLLQQVTCQQSLSASAVQPAKRSSWSGVLSQNTLATPSTRIAPQWEYHIQGKRISDQTVLFNCTLMPHVTYRNAMPTFHHWRIKEQRFGLSFGSAFDASKFYNRLQKALDHLCRQSKSGSGESNIDASEELEDDVFAPTELPDSFSSSSTTRPASFSNMNVDTQAAGERKSRNQHQSQSVPPISLPYSVPVIRTTMSSSPVGRRESAPFDDCPPMDPETARPCIAYSLPTSTNAVFYVNIGPSGQPIDSERASDGNETRQSTPQRNEEDRGEEDDLLITDDAISIPTTLHQSFAISLSSSSKTDKAESKASDRHSISRLRSKSRSEISSLGYRVPLVHEKMRSASNPCTDFFYAKSRYPLFDRYVSSPLAIDGAKSFIEAHASLYKNREHIILPKKKEPSSEMMRRECCFYCRNWYNVRDNPRGACKEAPDPLEIAIRRLTCYSVAQGVVYHCCRENDEIPANIGRYGQGYNVCSCGPPNISKAKRMKRWLLLALVSILVPCLCCYLPAHCIYEFCCKGRRGRHKPCTNLEETDQLLRRRTSRRMSRLSF</sequence>
<evidence type="ECO:0000313" key="4">
    <source>
        <dbReference type="Proteomes" id="UP000887569"/>
    </source>
</evidence>
<evidence type="ECO:0000313" key="5">
    <source>
        <dbReference type="WBParaSite" id="PgR006_g126_t01"/>
    </source>
</evidence>
<dbReference type="Proteomes" id="UP000887569">
    <property type="component" value="Unplaced"/>
</dbReference>
<dbReference type="PANTHER" id="PTHR11202">
    <property type="entry name" value="SPROUTY-RELATED, EVH1 DOMAIN-CONTAINING PROTEIN FAMILY MEMBER"/>
    <property type="match status" value="1"/>
</dbReference>
<dbReference type="Pfam" id="PF00568">
    <property type="entry name" value="WH1"/>
    <property type="match status" value="1"/>
</dbReference>
<evidence type="ECO:0000256" key="1">
    <source>
        <dbReference type="SAM" id="MobiDB-lite"/>
    </source>
</evidence>
<dbReference type="InterPro" id="IPR041937">
    <property type="entry name" value="SPRE_EVH1"/>
</dbReference>
<dbReference type="InterPro" id="IPR000697">
    <property type="entry name" value="WH1/EVH1_dom"/>
</dbReference>